<accession>A0A1V9XLD4</accession>
<feature type="region of interest" description="Disordered" evidence="1">
    <location>
        <begin position="89"/>
        <end position="115"/>
    </location>
</feature>
<organism evidence="2 3">
    <name type="scientific">Tropilaelaps mercedesae</name>
    <dbReference type="NCBI Taxonomy" id="418985"/>
    <lineage>
        <taxon>Eukaryota</taxon>
        <taxon>Metazoa</taxon>
        <taxon>Ecdysozoa</taxon>
        <taxon>Arthropoda</taxon>
        <taxon>Chelicerata</taxon>
        <taxon>Arachnida</taxon>
        <taxon>Acari</taxon>
        <taxon>Parasitiformes</taxon>
        <taxon>Mesostigmata</taxon>
        <taxon>Gamasina</taxon>
        <taxon>Dermanyssoidea</taxon>
        <taxon>Laelapidae</taxon>
        <taxon>Tropilaelaps</taxon>
    </lineage>
</organism>
<feature type="region of interest" description="Disordered" evidence="1">
    <location>
        <begin position="1"/>
        <end position="51"/>
    </location>
</feature>
<gene>
    <name evidence="2" type="ORF">BIW11_00993</name>
</gene>
<evidence type="ECO:0000256" key="1">
    <source>
        <dbReference type="SAM" id="MobiDB-lite"/>
    </source>
</evidence>
<reference evidence="2 3" key="1">
    <citation type="journal article" date="2017" name="Gigascience">
        <title>Draft genome of the honey bee ectoparasitic mite, Tropilaelaps mercedesae, is shaped by the parasitic life history.</title>
        <authorList>
            <person name="Dong X."/>
            <person name="Armstrong S.D."/>
            <person name="Xia D."/>
            <person name="Makepeace B.L."/>
            <person name="Darby A.C."/>
            <person name="Kadowaki T."/>
        </authorList>
    </citation>
    <scope>NUCLEOTIDE SEQUENCE [LARGE SCALE GENOMIC DNA]</scope>
    <source>
        <strain evidence="2">Wuxi-XJTLU</strain>
    </source>
</reference>
<protein>
    <submittedName>
        <fullName evidence="2">SCY1 protein 2-like</fullName>
    </submittedName>
</protein>
<dbReference type="InParanoid" id="A0A1V9XLD4"/>
<name>A0A1V9XLD4_9ACAR</name>
<dbReference type="AlphaFoldDB" id="A0A1V9XLD4"/>
<comment type="caution">
    <text evidence="2">The sequence shown here is derived from an EMBL/GenBank/DDBJ whole genome shotgun (WGS) entry which is preliminary data.</text>
</comment>
<sequence>MIVERFSVWGDDERPRSPARSGPPGSTISASIFPRVTHGPPGGPSGVGGLPGLSVPGGGLLGVPNVGQSGGSLNNLNNVNNPNVLQVGGPDEAPGGRRGSTCGLSLSPQPSPKGRRRSMIAELVNPGGGGGLPKFKQGPPSPLELNPISQHCEIGRLVGSAGPELVWKIYDAKRKSDNKLGSGADNNYRTVFREIGWGMGDSSYHLPSHHFPDSLSTTRPATLVFDVFEYFSQMMRYAVSTRREAKKIVLDVCYARHCETVIQFHWKLDRLMLLKLARRTQWILPPTLYTAVGILLIEIQLLFPDPVSLAAQCG</sequence>
<evidence type="ECO:0000313" key="2">
    <source>
        <dbReference type="EMBL" id="OQR74261.1"/>
    </source>
</evidence>
<proteinExistence type="predicted"/>
<dbReference type="Proteomes" id="UP000192247">
    <property type="component" value="Unassembled WGS sequence"/>
</dbReference>
<keyword evidence="3" id="KW-1185">Reference proteome</keyword>
<dbReference type="EMBL" id="MNPL01008377">
    <property type="protein sequence ID" value="OQR74261.1"/>
    <property type="molecule type" value="Genomic_DNA"/>
</dbReference>
<evidence type="ECO:0000313" key="3">
    <source>
        <dbReference type="Proteomes" id="UP000192247"/>
    </source>
</evidence>
<dbReference type="OrthoDB" id="79687at2759"/>